<comment type="cofactor">
    <cofactor evidence="1">
        <name>Mg(2+)</name>
        <dbReference type="ChEBI" id="CHEBI:18420"/>
    </cofactor>
</comment>
<dbReference type="CDD" id="cd01876">
    <property type="entry name" value="YihA_EngB"/>
    <property type="match status" value="1"/>
</dbReference>
<dbReference type="STRING" id="90262.A0A1X2I274"/>
<keyword evidence="4" id="KW-0479">Metal-binding</keyword>
<evidence type="ECO:0000313" key="10">
    <source>
        <dbReference type="Proteomes" id="UP000193560"/>
    </source>
</evidence>
<dbReference type="SUPFAM" id="SSF52540">
    <property type="entry name" value="P-loop containing nucleoside triphosphate hydrolases"/>
    <property type="match status" value="1"/>
</dbReference>
<accession>A0A1X2I274</accession>
<dbReference type="AlphaFoldDB" id="A0A1X2I274"/>
<dbReference type="GO" id="GO:0016787">
    <property type="term" value="F:hydrolase activity"/>
    <property type="evidence" value="ECO:0007669"/>
    <property type="project" value="UniProtKB-KW"/>
</dbReference>
<protein>
    <recommendedName>
        <fullName evidence="3">GTP-binding protein 8</fullName>
    </recommendedName>
</protein>
<sequence length="282" mass="31990">MTNIYKSLLSKRWLHTSLTNWQRKQQLSVNLQHLSTKDHKSYTLESFPTVPTLQPSEEKWANKMFARPATFIKSISQSQQAPEINLPEVAFVGRSNVGKSTLINQLTNNHKLVKTSSKPGHTKLLNFFDLTGKLTLVDMPGYGFKSKTEWGELIMDYLTCRKQLKRLFILVDPTAGLKETDRTLMDMLDQQALTYQIILTKRDRLSVAAYEASKQSIETELIKNAICCYPQLLSTGMARRSKKNQDTVAHDLAQVRWSILDAAGIKPDLPSTTPQFRPSSST</sequence>
<evidence type="ECO:0000256" key="6">
    <source>
        <dbReference type="ARBA" id="ARBA00022842"/>
    </source>
</evidence>
<keyword evidence="6" id="KW-0460">Magnesium</keyword>
<dbReference type="NCBIfam" id="TIGR03598">
    <property type="entry name" value="GTPase_YsxC"/>
    <property type="match status" value="1"/>
</dbReference>
<reference evidence="9 10" key="1">
    <citation type="submission" date="2016-07" db="EMBL/GenBank/DDBJ databases">
        <title>Pervasive Adenine N6-methylation of Active Genes in Fungi.</title>
        <authorList>
            <consortium name="DOE Joint Genome Institute"/>
            <person name="Mondo S.J."/>
            <person name="Dannebaum R.O."/>
            <person name="Kuo R.C."/>
            <person name="Labutti K."/>
            <person name="Haridas S."/>
            <person name="Kuo A."/>
            <person name="Salamov A."/>
            <person name="Ahrendt S.R."/>
            <person name="Lipzen A."/>
            <person name="Sullivan W."/>
            <person name="Andreopoulos W.B."/>
            <person name="Clum A."/>
            <person name="Lindquist E."/>
            <person name="Daum C."/>
            <person name="Ramamoorthy G.K."/>
            <person name="Gryganskyi A."/>
            <person name="Culley D."/>
            <person name="Magnuson J.K."/>
            <person name="James T.Y."/>
            <person name="O'Malley M.A."/>
            <person name="Stajich J.E."/>
            <person name="Spatafora J.W."/>
            <person name="Visel A."/>
            <person name="Grigoriev I.V."/>
        </authorList>
    </citation>
    <scope>NUCLEOTIDE SEQUENCE [LARGE SCALE GENOMIC DNA]</scope>
    <source>
        <strain evidence="9 10">NRRL 1336</strain>
    </source>
</reference>
<dbReference type="GO" id="GO:0046872">
    <property type="term" value="F:metal ion binding"/>
    <property type="evidence" value="ECO:0007669"/>
    <property type="project" value="UniProtKB-KW"/>
</dbReference>
<name>A0A1X2I274_9FUNG</name>
<comment type="caution">
    <text evidence="9">The sequence shown here is derived from an EMBL/GenBank/DDBJ whole genome shotgun (WGS) entry which is preliminary data.</text>
</comment>
<dbReference type="GO" id="GO:0005525">
    <property type="term" value="F:GTP binding"/>
    <property type="evidence" value="ECO:0007669"/>
    <property type="project" value="UniProtKB-KW"/>
</dbReference>
<dbReference type="InterPro" id="IPR006073">
    <property type="entry name" value="GTP-bd"/>
</dbReference>
<dbReference type="InterPro" id="IPR052279">
    <property type="entry name" value="EngB_GTPase"/>
</dbReference>
<gene>
    <name evidence="9" type="ORF">BCR42DRAFT_426029</name>
</gene>
<keyword evidence="5" id="KW-0547">Nucleotide-binding</keyword>
<keyword evidence="9" id="KW-0378">Hydrolase</keyword>
<dbReference type="PRINTS" id="PR00326">
    <property type="entry name" value="GTP1OBG"/>
</dbReference>
<evidence type="ECO:0000256" key="5">
    <source>
        <dbReference type="ARBA" id="ARBA00022741"/>
    </source>
</evidence>
<dbReference type="InterPro" id="IPR027417">
    <property type="entry name" value="P-loop_NTPase"/>
</dbReference>
<evidence type="ECO:0000256" key="4">
    <source>
        <dbReference type="ARBA" id="ARBA00022723"/>
    </source>
</evidence>
<keyword evidence="7" id="KW-0342">GTP-binding</keyword>
<evidence type="ECO:0000256" key="7">
    <source>
        <dbReference type="ARBA" id="ARBA00023134"/>
    </source>
</evidence>
<dbReference type="InterPro" id="IPR019987">
    <property type="entry name" value="GTP-bd_ribosome_bio_YsxC"/>
</dbReference>
<evidence type="ECO:0000256" key="1">
    <source>
        <dbReference type="ARBA" id="ARBA00001946"/>
    </source>
</evidence>
<dbReference type="Pfam" id="PF01926">
    <property type="entry name" value="MMR_HSR1"/>
    <property type="match status" value="1"/>
</dbReference>
<evidence type="ECO:0000256" key="3">
    <source>
        <dbReference type="ARBA" id="ARBA00015370"/>
    </source>
</evidence>
<dbReference type="PANTHER" id="PTHR46498:SF1">
    <property type="entry name" value="GTP-BINDING PROTEIN 8"/>
    <property type="match status" value="1"/>
</dbReference>
<dbReference type="PROSITE" id="PS51706">
    <property type="entry name" value="G_ENGB"/>
    <property type="match status" value="1"/>
</dbReference>
<dbReference type="HAMAP" id="MF_00321">
    <property type="entry name" value="GTPase_EngB"/>
    <property type="match status" value="1"/>
</dbReference>
<dbReference type="Gene3D" id="3.40.50.300">
    <property type="entry name" value="P-loop containing nucleotide triphosphate hydrolases"/>
    <property type="match status" value="1"/>
</dbReference>
<dbReference type="OrthoDB" id="391988at2759"/>
<evidence type="ECO:0000256" key="2">
    <source>
        <dbReference type="ARBA" id="ARBA00009638"/>
    </source>
</evidence>
<proteinExistence type="inferred from homology"/>
<dbReference type="EMBL" id="MCGE01000034">
    <property type="protein sequence ID" value="ORZ07692.1"/>
    <property type="molecule type" value="Genomic_DNA"/>
</dbReference>
<evidence type="ECO:0000313" key="9">
    <source>
        <dbReference type="EMBL" id="ORZ07692.1"/>
    </source>
</evidence>
<organism evidence="9 10">
    <name type="scientific">Absidia repens</name>
    <dbReference type="NCBI Taxonomy" id="90262"/>
    <lineage>
        <taxon>Eukaryota</taxon>
        <taxon>Fungi</taxon>
        <taxon>Fungi incertae sedis</taxon>
        <taxon>Mucoromycota</taxon>
        <taxon>Mucoromycotina</taxon>
        <taxon>Mucoromycetes</taxon>
        <taxon>Mucorales</taxon>
        <taxon>Cunninghamellaceae</taxon>
        <taxon>Absidia</taxon>
    </lineage>
</organism>
<keyword evidence="10" id="KW-1185">Reference proteome</keyword>
<dbReference type="InterPro" id="IPR030393">
    <property type="entry name" value="G_ENGB_dom"/>
</dbReference>
<dbReference type="GO" id="GO:0005739">
    <property type="term" value="C:mitochondrion"/>
    <property type="evidence" value="ECO:0007669"/>
    <property type="project" value="TreeGrafter"/>
</dbReference>
<dbReference type="Proteomes" id="UP000193560">
    <property type="component" value="Unassembled WGS sequence"/>
</dbReference>
<feature type="domain" description="EngB-type G" evidence="8">
    <location>
        <begin position="85"/>
        <end position="258"/>
    </location>
</feature>
<comment type="similarity">
    <text evidence="2">Belongs to the TRAFAC class TrmE-Era-EngA-EngB-Septin-like GTPase superfamily. EngB GTPase family.</text>
</comment>
<evidence type="ECO:0000259" key="8">
    <source>
        <dbReference type="PROSITE" id="PS51706"/>
    </source>
</evidence>
<dbReference type="PANTHER" id="PTHR46498">
    <property type="entry name" value="GTP-BINDING PROTEIN 8"/>
    <property type="match status" value="1"/>
</dbReference>